<dbReference type="EMBL" id="OU015566">
    <property type="protein sequence ID" value="CAG5102443.1"/>
    <property type="molecule type" value="Genomic_DNA"/>
</dbReference>
<keyword evidence="3" id="KW-1185">Reference proteome</keyword>
<sequence>MCREEIEGFTSEITQKSEDIFSSLVSSHQSSPSSTQTVVFSIHTVKQEGGLESGITVRHMAEFYEKFFEYQDWEILSYKEVPYGGSNTKTQGDPMELVQFTVQGEGALEILAREKGIHQHKRQSFNTKIGINLKFSVAVHCRPLITKEKRSKEEIKRDLRVISTRGIRGGNADGGVRIRLNLHDPVYGLHLTYDGVGNKQQNMNEAVDVMKKRIRELEERDFQNTKAELENDISQKIVRIYDHTTNKVTSASTSTVLLSDFLTDFELLSEIHEEQKEEETKALLNDFLCEIEQL</sequence>
<gene>
    <name evidence="2" type="ORF">OKIOD_LOCUS9068</name>
</gene>
<dbReference type="Gene3D" id="3.30.70.1660">
    <property type="match status" value="1"/>
</dbReference>
<dbReference type="Pfam" id="PF03462">
    <property type="entry name" value="PCRF"/>
    <property type="match status" value="1"/>
</dbReference>
<dbReference type="Proteomes" id="UP001158576">
    <property type="component" value="Chromosome 1"/>
</dbReference>
<reference evidence="2 3" key="1">
    <citation type="submission" date="2021-04" db="EMBL/GenBank/DDBJ databases">
        <authorList>
            <person name="Bliznina A."/>
        </authorList>
    </citation>
    <scope>NUCLEOTIDE SEQUENCE [LARGE SCALE GENOMIC DNA]</scope>
</reference>
<proteinExistence type="predicted"/>
<evidence type="ECO:0000313" key="3">
    <source>
        <dbReference type="Proteomes" id="UP001158576"/>
    </source>
</evidence>
<organism evidence="2 3">
    <name type="scientific">Oikopleura dioica</name>
    <name type="common">Tunicate</name>
    <dbReference type="NCBI Taxonomy" id="34765"/>
    <lineage>
        <taxon>Eukaryota</taxon>
        <taxon>Metazoa</taxon>
        <taxon>Chordata</taxon>
        <taxon>Tunicata</taxon>
        <taxon>Appendicularia</taxon>
        <taxon>Copelata</taxon>
        <taxon>Oikopleuridae</taxon>
        <taxon>Oikopleura</taxon>
    </lineage>
</organism>
<protein>
    <submittedName>
        <fullName evidence="2">Oidioi.mRNA.OKI2018_I69.chr1.g303.t1.cds</fullName>
    </submittedName>
</protein>
<dbReference type="InterPro" id="IPR045853">
    <property type="entry name" value="Pep_chain_release_fac_I_sf"/>
</dbReference>
<dbReference type="SUPFAM" id="SSF75620">
    <property type="entry name" value="Release factor"/>
    <property type="match status" value="1"/>
</dbReference>
<evidence type="ECO:0000313" key="2">
    <source>
        <dbReference type="EMBL" id="CAG5102443.1"/>
    </source>
</evidence>
<feature type="domain" description="Peptide chain release factor" evidence="1">
    <location>
        <begin position="3"/>
        <end position="124"/>
    </location>
</feature>
<accession>A0ABN7SNV3</accession>
<name>A0ABN7SNV3_OIKDI</name>
<dbReference type="InterPro" id="IPR005139">
    <property type="entry name" value="PCRF"/>
</dbReference>
<evidence type="ECO:0000259" key="1">
    <source>
        <dbReference type="Pfam" id="PF03462"/>
    </source>
</evidence>
<dbReference type="Gene3D" id="3.30.160.20">
    <property type="match status" value="1"/>
</dbReference>